<comment type="caution">
    <text evidence="6">The sequence shown here is derived from an EMBL/GenBank/DDBJ whole genome shotgun (WGS) entry which is preliminary data.</text>
</comment>
<feature type="domain" description="CBS" evidence="5">
    <location>
        <begin position="75"/>
        <end position="131"/>
    </location>
</feature>
<dbReference type="Gene3D" id="3.30.70.270">
    <property type="match status" value="1"/>
</dbReference>
<evidence type="ECO:0000259" key="5">
    <source>
        <dbReference type="PROSITE" id="PS51371"/>
    </source>
</evidence>
<name>A0A3N1NLE7_9GAMM</name>
<dbReference type="PANTHER" id="PTHR45138:SF9">
    <property type="entry name" value="DIGUANYLATE CYCLASE DGCM-RELATED"/>
    <property type="match status" value="1"/>
</dbReference>
<dbReference type="PROSITE" id="PS51371">
    <property type="entry name" value="CBS"/>
    <property type="match status" value="2"/>
</dbReference>
<keyword evidence="3" id="KW-0129">CBS domain</keyword>
<dbReference type="Pfam" id="PF00571">
    <property type="entry name" value="CBS"/>
    <property type="match status" value="2"/>
</dbReference>
<organism evidence="6 7">
    <name type="scientific">Marinimicrobium koreense</name>
    <dbReference type="NCBI Taxonomy" id="306545"/>
    <lineage>
        <taxon>Bacteria</taxon>
        <taxon>Pseudomonadati</taxon>
        <taxon>Pseudomonadota</taxon>
        <taxon>Gammaproteobacteria</taxon>
        <taxon>Cellvibrionales</taxon>
        <taxon>Cellvibrionaceae</taxon>
        <taxon>Marinimicrobium</taxon>
    </lineage>
</organism>
<dbReference type="Proteomes" id="UP000273643">
    <property type="component" value="Unassembled WGS sequence"/>
</dbReference>
<dbReference type="SUPFAM" id="SSF55073">
    <property type="entry name" value="Nucleotide cyclase"/>
    <property type="match status" value="1"/>
</dbReference>
<sequence length="315" mass="34577">MMTVQELMTPVGTQVNGGQSLIEVLALMRRNQHSCAVVMDGDRVAGLIREKDLVSVLAQVLESGRVEVGRAADVMTVNPVCVPAGASLLEALKRAQEYRQRQMPVLDDRGALVGMITHTDMAQAYIQILERQTELVSVNRVLRAESLQDSLLNIGNRRAMERDLKVLATHPKRRFALALLDLDWFKKYNDYYGHQAGDRALQRVCETITGHLRQGDTLYRYGGEELLLLMLDTDLEGAWLGASRVCDAVQKLRIEHAPSPLGVLTLSAGVACEPGAGISQLIASADQALYYAKTHGHNSVIRGRPVAEPDITPSS</sequence>
<evidence type="ECO:0000256" key="2">
    <source>
        <dbReference type="ARBA" id="ARBA00034247"/>
    </source>
</evidence>
<evidence type="ECO:0000313" key="7">
    <source>
        <dbReference type="Proteomes" id="UP000273643"/>
    </source>
</evidence>
<dbReference type="CDD" id="cd01949">
    <property type="entry name" value="GGDEF"/>
    <property type="match status" value="1"/>
</dbReference>
<dbReference type="NCBIfam" id="TIGR00254">
    <property type="entry name" value="GGDEF"/>
    <property type="match status" value="1"/>
</dbReference>
<dbReference type="GO" id="GO:0005886">
    <property type="term" value="C:plasma membrane"/>
    <property type="evidence" value="ECO:0007669"/>
    <property type="project" value="TreeGrafter"/>
</dbReference>
<dbReference type="SUPFAM" id="SSF54631">
    <property type="entry name" value="CBS-domain pair"/>
    <property type="match status" value="1"/>
</dbReference>
<dbReference type="EC" id="2.7.7.65" evidence="1"/>
<dbReference type="InterPro" id="IPR050469">
    <property type="entry name" value="Diguanylate_Cyclase"/>
</dbReference>
<dbReference type="InterPro" id="IPR043128">
    <property type="entry name" value="Rev_trsase/Diguanyl_cyclase"/>
</dbReference>
<dbReference type="EMBL" id="RJUK01000001">
    <property type="protein sequence ID" value="ROQ19602.1"/>
    <property type="molecule type" value="Genomic_DNA"/>
</dbReference>
<feature type="domain" description="GGDEF" evidence="4">
    <location>
        <begin position="173"/>
        <end position="305"/>
    </location>
</feature>
<proteinExistence type="predicted"/>
<dbReference type="InterPro" id="IPR000160">
    <property type="entry name" value="GGDEF_dom"/>
</dbReference>
<evidence type="ECO:0000259" key="4">
    <source>
        <dbReference type="PROSITE" id="PS50887"/>
    </source>
</evidence>
<dbReference type="AlphaFoldDB" id="A0A3N1NLE7"/>
<dbReference type="SMART" id="SM00267">
    <property type="entry name" value="GGDEF"/>
    <property type="match status" value="1"/>
</dbReference>
<dbReference type="PANTHER" id="PTHR45138">
    <property type="entry name" value="REGULATORY COMPONENTS OF SENSORY TRANSDUCTION SYSTEM"/>
    <property type="match status" value="1"/>
</dbReference>
<dbReference type="OrthoDB" id="9812260at2"/>
<comment type="catalytic activity">
    <reaction evidence="2">
        <text>2 GTP = 3',3'-c-di-GMP + 2 diphosphate</text>
        <dbReference type="Rhea" id="RHEA:24898"/>
        <dbReference type="ChEBI" id="CHEBI:33019"/>
        <dbReference type="ChEBI" id="CHEBI:37565"/>
        <dbReference type="ChEBI" id="CHEBI:58805"/>
        <dbReference type="EC" id="2.7.7.65"/>
    </reaction>
</comment>
<evidence type="ECO:0000313" key="6">
    <source>
        <dbReference type="EMBL" id="ROQ19602.1"/>
    </source>
</evidence>
<dbReference type="GO" id="GO:1902201">
    <property type="term" value="P:negative regulation of bacterial-type flagellum-dependent cell motility"/>
    <property type="evidence" value="ECO:0007669"/>
    <property type="project" value="TreeGrafter"/>
</dbReference>
<protein>
    <recommendedName>
        <fullName evidence="1">diguanylate cyclase</fullName>
        <ecNumber evidence="1">2.7.7.65</ecNumber>
    </recommendedName>
</protein>
<reference evidence="6 7" key="1">
    <citation type="submission" date="2018-11" db="EMBL/GenBank/DDBJ databases">
        <title>Genomic Encyclopedia of Type Strains, Phase IV (KMG-IV): sequencing the most valuable type-strain genomes for metagenomic binning, comparative biology and taxonomic classification.</title>
        <authorList>
            <person name="Goeker M."/>
        </authorList>
    </citation>
    <scope>NUCLEOTIDE SEQUENCE [LARGE SCALE GENOMIC DNA]</scope>
    <source>
        <strain evidence="6 7">DSM 16974</strain>
    </source>
</reference>
<dbReference type="InterPro" id="IPR000644">
    <property type="entry name" value="CBS_dom"/>
</dbReference>
<dbReference type="InterPro" id="IPR046342">
    <property type="entry name" value="CBS_dom_sf"/>
</dbReference>
<dbReference type="GO" id="GO:0052621">
    <property type="term" value="F:diguanylate cyclase activity"/>
    <property type="evidence" value="ECO:0007669"/>
    <property type="project" value="UniProtKB-EC"/>
</dbReference>
<dbReference type="PROSITE" id="PS50887">
    <property type="entry name" value="GGDEF"/>
    <property type="match status" value="1"/>
</dbReference>
<keyword evidence="7" id="KW-1185">Reference proteome</keyword>
<feature type="domain" description="CBS" evidence="5">
    <location>
        <begin position="8"/>
        <end position="63"/>
    </location>
</feature>
<accession>A0A3N1NLE7</accession>
<evidence type="ECO:0000256" key="3">
    <source>
        <dbReference type="PROSITE-ProRule" id="PRU00703"/>
    </source>
</evidence>
<gene>
    <name evidence="6" type="ORF">EDC38_0186</name>
</gene>
<dbReference type="Gene3D" id="3.10.580.10">
    <property type="entry name" value="CBS-domain"/>
    <property type="match status" value="1"/>
</dbReference>
<dbReference type="Pfam" id="PF00990">
    <property type="entry name" value="GGDEF"/>
    <property type="match status" value="1"/>
</dbReference>
<dbReference type="SMART" id="SM00116">
    <property type="entry name" value="CBS"/>
    <property type="match status" value="2"/>
</dbReference>
<dbReference type="RefSeq" id="WP_123636934.1">
    <property type="nucleotide sequence ID" value="NZ_RJUK01000001.1"/>
</dbReference>
<dbReference type="InterPro" id="IPR029787">
    <property type="entry name" value="Nucleotide_cyclase"/>
</dbReference>
<dbReference type="GO" id="GO:0043709">
    <property type="term" value="P:cell adhesion involved in single-species biofilm formation"/>
    <property type="evidence" value="ECO:0007669"/>
    <property type="project" value="TreeGrafter"/>
</dbReference>
<dbReference type="CDD" id="cd02205">
    <property type="entry name" value="CBS_pair_SF"/>
    <property type="match status" value="1"/>
</dbReference>
<evidence type="ECO:0000256" key="1">
    <source>
        <dbReference type="ARBA" id="ARBA00012528"/>
    </source>
</evidence>